<name>A0A1B6CYQ8_9HEMI</name>
<dbReference type="AlphaFoldDB" id="A0A1B6CYQ8"/>
<accession>A0A1B6CYQ8</accession>
<reference evidence="1" key="1">
    <citation type="submission" date="2015-12" db="EMBL/GenBank/DDBJ databases">
        <title>De novo transcriptome assembly of four potential Pierce s Disease insect vectors from Arizona vineyards.</title>
        <authorList>
            <person name="Tassone E.E."/>
        </authorList>
    </citation>
    <scope>NUCLEOTIDE SEQUENCE</scope>
</reference>
<sequence>MIIKYFINSSFIFYNQNINFINSYQLNNNTVVIINNLQLNVVSSQQLQPDFVCVPGEDPNIFVCDISTPPLPPLLDSIVEEGFVGLSTACNNLLLFRSEILSERTNRVP</sequence>
<protein>
    <submittedName>
        <fullName evidence="1">Uncharacterized protein</fullName>
    </submittedName>
</protein>
<evidence type="ECO:0000313" key="1">
    <source>
        <dbReference type="EMBL" id="JAS18587.1"/>
    </source>
</evidence>
<proteinExistence type="predicted"/>
<gene>
    <name evidence="1" type="ORF">g.44743</name>
</gene>
<feature type="non-terminal residue" evidence="1">
    <location>
        <position position="109"/>
    </location>
</feature>
<dbReference type="EMBL" id="GEDC01018711">
    <property type="protein sequence ID" value="JAS18587.1"/>
    <property type="molecule type" value="Transcribed_RNA"/>
</dbReference>
<organism evidence="1">
    <name type="scientific">Clastoptera arizonana</name>
    <name type="common">Arizona spittle bug</name>
    <dbReference type="NCBI Taxonomy" id="38151"/>
    <lineage>
        <taxon>Eukaryota</taxon>
        <taxon>Metazoa</taxon>
        <taxon>Ecdysozoa</taxon>
        <taxon>Arthropoda</taxon>
        <taxon>Hexapoda</taxon>
        <taxon>Insecta</taxon>
        <taxon>Pterygota</taxon>
        <taxon>Neoptera</taxon>
        <taxon>Paraneoptera</taxon>
        <taxon>Hemiptera</taxon>
        <taxon>Auchenorrhyncha</taxon>
        <taxon>Cercopoidea</taxon>
        <taxon>Clastopteridae</taxon>
        <taxon>Clastoptera</taxon>
    </lineage>
</organism>